<feature type="DNA-binding region" description="OmpR/PhoB-type" evidence="7">
    <location>
        <begin position="124"/>
        <end position="224"/>
    </location>
</feature>
<dbReference type="AlphaFoldDB" id="A0A1H2E5W0"/>
<dbReference type="SMART" id="SM00448">
    <property type="entry name" value="REC"/>
    <property type="match status" value="1"/>
</dbReference>
<dbReference type="Proteomes" id="UP000243924">
    <property type="component" value="Chromosome I"/>
</dbReference>
<dbReference type="Pfam" id="PF00072">
    <property type="entry name" value="Response_reg"/>
    <property type="match status" value="1"/>
</dbReference>
<evidence type="ECO:0000259" key="9">
    <source>
        <dbReference type="PROSITE" id="PS51755"/>
    </source>
</evidence>
<dbReference type="InterPro" id="IPR016032">
    <property type="entry name" value="Sig_transdc_resp-reg_C-effctor"/>
</dbReference>
<dbReference type="GO" id="GO:0005829">
    <property type="term" value="C:cytosol"/>
    <property type="evidence" value="ECO:0007669"/>
    <property type="project" value="TreeGrafter"/>
</dbReference>
<feature type="modified residue" description="4-aspartylphosphate" evidence="6">
    <location>
        <position position="55"/>
    </location>
</feature>
<evidence type="ECO:0000256" key="4">
    <source>
        <dbReference type="ARBA" id="ARBA00023125"/>
    </source>
</evidence>
<name>A0A1H2E5W0_9GAMM</name>
<evidence type="ECO:0000313" key="11">
    <source>
        <dbReference type="Proteomes" id="UP000243924"/>
    </source>
</evidence>
<feature type="domain" description="Response regulatory" evidence="8">
    <location>
        <begin position="6"/>
        <end position="120"/>
    </location>
</feature>
<dbReference type="GO" id="GO:0000156">
    <property type="term" value="F:phosphorelay response regulator activity"/>
    <property type="evidence" value="ECO:0007669"/>
    <property type="project" value="TreeGrafter"/>
</dbReference>
<dbReference type="GO" id="GO:0006355">
    <property type="term" value="P:regulation of DNA-templated transcription"/>
    <property type="evidence" value="ECO:0007669"/>
    <property type="project" value="InterPro"/>
</dbReference>
<dbReference type="InterPro" id="IPR001789">
    <property type="entry name" value="Sig_transdc_resp-reg_receiver"/>
</dbReference>
<dbReference type="InterPro" id="IPR039420">
    <property type="entry name" value="WalR-like"/>
</dbReference>
<dbReference type="Gene3D" id="1.10.10.10">
    <property type="entry name" value="Winged helix-like DNA-binding domain superfamily/Winged helix DNA-binding domain"/>
    <property type="match status" value="1"/>
</dbReference>
<accession>A0A1H2E5W0</accession>
<dbReference type="GO" id="GO:0032993">
    <property type="term" value="C:protein-DNA complex"/>
    <property type="evidence" value="ECO:0007669"/>
    <property type="project" value="TreeGrafter"/>
</dbReference>
<dbReference type="SUPFAM" id="SSF46894">
    <property type="entry name" value="C-terminal effector domain of the bipartite response regulators"/>
    <property type="match status" value="1"/>
</dbReference>
<evidence type="ECO:0000256" key="3">
    <source>
        <dbReference type="ARBA" id="ARBA00023015"/>
    </source>
</evidence>
<keyword evidence="1 6" id="KW-0597">Phosphoprotein</keyword>
<evidence type="ECO:0000256" key="1">
    <source>
        <dbReference type="ARBA" id="ARBA00022553"/>
    </source>
</evidence>
<dbReference type="EMBL" id="LT629787">
    <property type="protein sequence ID" value="SDT90425.1"/>
    <property type="molecule type" value="Genomic_DNA"/>
</dbReference>
<dbReference type="STRING" id="1434072.SAMN05216210_0362"/>
<keyword evidence="11" id="KW-1185">Reference proteome</keyword>
<dbReference type="Pfam" id="PF00486">
    <property type="entry name" value="Trans_reg_C"/>
    <property type="match status" value="1"/>
</dbReference>
<dbReference type="PANTHER" id="PTHR48111:SF1">
    <property type="entry name" value="TWO-COMPONENT RESPONSE REGULATOR ORR33"/>
    <property type="match status" value="1"/>
</dbReference>
<protein>
    <submittedName>
        <fullName evidence="10">DNA-binding response regulator, OmpR family, contains REC and winged-helix (WHTH) domain</fullName>
    </submittedName>
</protein>
<dbReference type="PROSITE" id="PS50110">
    <property type="entry name" value="RESPONSE_REGULATORY"/>
    <property type="match status" value="1"/>
</dbReference>
<dbReference type="PANTHER" id="PTHR48111">
    <property type="entry name" value="REGULATOR OF RPOS"/>
    <property type="match status" value="1"/>
</dbReference>
<feature type="domain" description="OmpR/PhoB-type" evidence="9">
    <location>
        <begin position="124"/>
        <end position="224"/>
    </location>
</feature>
<dbReference type="InterPro" id="IPR011006">
    <property type="entry name" value="CheY-like_superfamily"/>
</dbReference>
<dbReference type="PROSITE" id="PS51755">
    <property type="entry name" value="OMPR_PHOB"/>
    <property type="match status" value="1"/>
</dbReference>
<gene>
    <name evidence="10" type="ORF">SAMN05216210_0362</name>
</gene>
<evidence type="ECO:0000256" key="7">
    <source>
        <dbReference type="PROSITE-ProRule" id="PRU01091"/>
    </source>
</evidence>
<dbReference type="Gene3D" id="3.40.50.2300">
    <property type="match status" value="1"/>
</dbReference>
<dbReference type="SMART" id="SM00862">
    <property type="entry name" value="Trans_reg_C"/>
    <property type="match status" value="1"/>
</dbReference>
<evidence type="ECO:0000259" key="8">
    <source>
        <dbReference type="PROSITE" id="PS50110"/>
    </source>
</evidence>
<evidence type="ECO:0000256" key="2">
    <source>
        <dbReference type="ARBA" id="ARBA00023012"/>
    </source>
</evidence>
<dbReference type="InterPro" id="IPR001867">
    <property type="entry name" value="OmpR/PhoB-type_DNA-bd"/>
</dbReference>
<dbReference type="GO" id="GO:0000976">
    <property type="term" value="F:transcription cis-regulatory region binding"/>
    <property type="evidence" value="ECO:0007669"/>
    <property type="project" value="TreeGrafter"/>
</dbReference>
<dbReference type="CDD" id="cd00383">
    <property type="entry name" value="trans_reg_C"/>
    <property type="match status" value="1"/>
</dbReference>
<keyword evidence="3" id="KW-0805">Transcription regulation</keyword>
<dbReference type="SUPFAM" id="SSF52172">
    <property type="entry name" value="CheY-like"/>
    <property type="match status" value="1"/>
</dbReference>
<evidence type="ECO:0000313" key="10">
    <source>
        <dbReference type="EMBL" id="SDT90425.1"/>
    </source>
</evidence>
<sequence>MHESHRIAVLEDNPPLREELLDLLNDQDWQAVGFSRAADFMQAHRASAFDVLLLDLGLPDADGLEVAQQLSRQQDPIGIIILSARGSLDDRVRGLMDGADAYVGKPFEHAELLGYITALLRRKRRQQTEGAWCLQPSRMQLLSPEGRIAVALTVQEVRLINALAAEHPESLSRQQMIHALGEDYRLYDERRLEKLVSRLRQKLLEYCDDCPIKAVRGKGYIFAELIRSE</sequence>
<organism evidence="10 11">
    <name type="scientific">Halopseudomonas salegens</name>
    <dbReference type="NCBI Taxonomy" id="1434072"/>
    <lineage>
        <taxon>Bacteria</taxon>
        <taxon>Pseudomonadati</taxon>
        <taxon>Pseudomonadota</taxon>
        <taxon>Gammaproteobacteria</taxon>
        <taxon>Pseudomonadales</taxon>
        <taxon>Pseudomonadaceae</taxon>
        <taxon>Halopseudomonas</taxon>
    </lineage>
</organism>
<keyword evidence="5" id="KW-0804">Transcription</keyword>
<keyword evidence="2" id="KW-0902">Two-component regulatory system</keyword>
<dbReference type="InterPro" id="IPR036388">
    <property type="entry name" value="WH-like_DNA-bd_sf"/>
</dbReference>
<reference evidence="11" key="1">
    <citation type="submission" date="2016-10" db="EMBL/GenBank/DDBJ databases">
        <authorList>
            <person name="Varghese N."/>
            <person name="Submissions S."/>
        </authorList>
    </citation>
    <scope>NUCLEOTIDE SEQUENCE [LARGE SCALE GENOMIC DNA]</scope>
    <source>
        <strain evidence="11">CECT 8338</strain>
    </source>
</reference>
<keyword evidence="4 7" id="KW-0238">DNA-binding</keyword>
<dbReference type="RefSeq" id="WP_172830083.1">
    <property type="nucleotide sequence ID" value="NZ_LT629787.1"/>
</dbReference>
<evidence type="ECO:0000256" key="5">
    <source>
        <dbReference type="ARBA" id="ARBA00023163"/>
    </source>
</evidence>
<proteinExistence type="predicted"/>
<evidence type="ECO:0000256" key="6">
    <source>
        <dbReference type="PROSITE-ProRule" id="PRU00169"/>
    </source>
</evidence>